<dbReference type="Gene3D" id="3.20.20.100">
    <property type="entry name" value="NADP-dependent oxidoreductase domain"/>
    <property type="match status" value="1"/>
</dbReference>
<evidence type="ECO:0000313" key="12">
    <source>
        <dbReference type="Proteomes" id="UP000019118"/>
    </source>
</evidence>
<dbReference type="PROSITE" id="PS00062">
    <property type="entry name" value="ALDOKETO_REDUCTASE_2"/>
    <property type="match status" value="1"/>
</dbReference>
<dbReference type="PANTHER" id="PTHR43827:SF3">
    <property type="entry name" value="NADP-DEPENDENT OXIDOREDUCTASE DOMAIN-CONTAINING PROTEIN"/>
    <property type="match status" value="1"/>
</dbReference>
<name>J3JVR6_DENPD</name>
<dbReference type="EnsemblMetazoa" id="XM_019915100.1">
    <property type="protein sequence ID" value="XP_019770659.1"/>
    <property type="gene ID" value="LOC109544768"/>
</dbReference>
<dbReference type="InterPro" id="IPR023210">
    <property type="entry name" value="NADP_OxRdtase_dom"/>
</dbReference>
<keyword evidence="3" id="KW-0560">Oxidoreductase</keyword>
<gene>
    <name evidence="11" type="primary">109544768</name>
    <name evidence="10" type="ORF">D910_05589</name>
</gene>
<evidence type="ECO:0000256" key="5">
    <source>
        <dbReference type="PIRSR" id="PIRSR000097-2"/>
    </source>
</evidence>
<dbReference type="GO" id="GO:0016616">
    <property type="term" value="F:oxidoreductase activity, acting on the CH-OH group of donors, NAD or NADP as acceptor"/>
    <property type="evidence" value="ECO:0007669"/>
    <property type="project" value="UniProtKB-ARBA"/>
</dbReference>
<proteinExistence type="evidence at transcript level"/>
<feature type="chain" id="PRO_5007674794" description="NADP-dependent oxidoreductase domain-containing protein" evidence="7">
    <location>
        <begin position="23"/>
        <end position="313"/>
    </location>
</feature>
<evidence type="ECO:0000256" key="2">
    <source>
        <dbReference type="ARBA" id="ARBA00022857"/>
    </source>
</evidence>
<evidence type="ECO:0000256" key="4">
    <source>
        <dbReference type="PIRSR" id="PIRSR000097-1"/>
    </source>
</evidence>
<keyword evidence="12" id="KW-1185">Reference proteome</keyword>
<sequence length="313" mass="35400">MSTKSFLFVFLTFVAFGSGIMGDEILAKNMNFKLASGDLMPLVGFGTYQIRGTELIRDVLDYALAAGYRLIDTAKVYRNEEDIGKALKELLPKYNLTRQDIWITTKLSPDDQGEIAYDSLKESIKKLDCDYVDLYLIHWPGSKMESANPNNSRLRDESWKQMTKGVKDGLARNIGVSNYLVRHLKELLANDHGVKPAVNQVEWHPHYHPQSLLDFCRQENILLQAYSSLGGTGNLNLIKDPKVKVIAEKLKRTPAQVLLKWALQQNIAIIPKARSESHVIENIDLNFTIPAEDMDILSSFSPEKYAWDPSNIA</sequence>
<accession>J3JVR6</accession>
<evidence type="ECO:0000256" key="3">
    <source>
        <dbReference type="ARBA" id="ARBA00023002"/>
    </source>
</evidence>
<dbReference type="InterPro" id="IPR020471">
    <property type="entry name" value="AKR"/>
</dbReference>
<organism evidence="9">
    <name type="scientific">Dendroctonus ponderosae</name>
    <name type="common">Mountain pine beetle</name>
    <dbReference type="NCBI Taxonomy" id="77166"/>
    <lineage>
        <taxon>Eukaryota</taxon>
        <taxon>Metazoa</taxon>
        <taxon>Ecdysozoa</taxon>
        <taxon>Arthropoda</taxon>
        <taxon>Hexapoda</taxon>
        <taxon>Insecta</taxon>
        <taxon>Pterygota</taxon>
        <taxon>Neoptera</taxon>
        <taxon>Endopterygota</taxon>
        <taxon>Coleoptera</taxon>
        <taxon>Polyphaga</taxon>
        <taxon>Cucujiformia</taxon>
        <taxon>Curculionidae</taxon>
        <taxon>Scolytinae</taxon>
        <taxon>Dendroctonus</taxon>
    </lineage>
</organism>
<dbReference type="PRINTS" id="PR00069">
    <property type="entry name" value="ALDKETRDTASE"/>
</dbReference>
<evidence type="ECO:0000313" key="11">
    <source>
        <dbReference type="EnsemblMetazoa" id="XP_019770659.1"/>
    </source>
</evidence>
<evidence type="ECO:0000313" key="10">
    <source>
        <dbReference type="EMBL" id="ERL88201.1"/>
    </source>
</evidence>
<evidence type="ECO:0000313" key="13">
    <source>
        <dbReference type="Proteomes" id="UP000030742"/>
    </source>
</evidence>
<dbReference type="Proteomes" id="UP000030742">
    <property type="component" value="Unassembled WGS sequence"/>
</dbReference>
<evidence type="ECO:0000259" key="8">
    <source>
        <dbReference type="Pfam" id="PF00248"/>
    </source>
</evidence>
<dbReference type="PROSITE" id="PS00798">
    <property type="entry name" value="ALDOKETO_REDUCTASE_1"/>
    <property type="match status" value="1"/>
</dbReference>
<evidence type="ECO:0000256" key="1">
    <source>
        <dbReference type="ARBA" id="ARBA00007905"/>
    </source>
</evidence>
<dbReference type="CDD" id="cd19136">
    <property type="entry name" value="AKR_DrGR-like"/>
    <property type="match status" value="1"/>
</dbReference>
<comment type="similarity">
    <text evidence="1">Belongs to the aldo/keto reductase family.</text>
</comment>
<evidence type="ECO:0000256" key="6">
    <source>
        <dbReference type="PIRSR" id="PIRSR000097-3"/>
    </source>
</evidence>
<feature type="active site" description="Proton donor" evidence="4">
    <location>
        <position position="77"/>
    </location>
</feature>
<feature type="signal peptide" evidence="7">
    <location>
        <begin position="1"/>
        <end position="22"/>
    </location>
</feature>
<dbReference type="InterPro" id="IPR036812">
    <property type="entry name" value="NAD(P)_OxRdtase_dom_sf"/>
</dbReference>
<dbReference type="EMBL" id="BT127334">
    <property type="protein sequence ID" value="AEE62296.1"/>
    <property type="molecule type" value="mRNA"/>
</dbReference>
<reference evidence="9" key="1">
    <citation type="journal article" date="2012" name="Insect Biochem. Mol. Biol.">
        <title>Transcriptome and full-length cDNA resources for the mountain pine beetle, Dendroctonus ponderosae Hopkins, a major insect pest of pine forests.</title>
        <authorList>
            <person name="Keeling C.I."/>
            <person name="Henderson H."/>
            <person name="Li M."/>
            <person name="Yuen M."/>
            <person name="Clark E.L."/>
            <person name="Fraser J.D."/>
            <person name="Huber D.P."/>
            <person name="Liao N.Y."/>
            <person name="Roderick Docking T."/>
            <person name="Birol I."/>
            <person name="Chan S.K."/>
            <person name="Taylor G.A."/>
            <person name="Palmquist D."/>
            <person name="Jones S.J."/>
            <person name="Bohlmann J."/>
        </authorList>
    </citation>
    <scope>NUCLEOTIDE SEQUENCE</scope>
    <source>
        <tissue evidence="9">Pupae</tissue>
    </source>
</reference>
<feature type="binding site" evidence="5">
    <location>
        <position position="138"/>
    </location>
    <ligand>
        <name>substrate</name>
    </ligand>
</feature>
<dbReference type="InterPro" id="IPR018170">
    <property type="entry name" value="Aldo/ket_reductase_CS"/>
</dbReference>
<dbReference type="KEGG" id="dpa:109544768"/>
<evidence type="ECO:0000313" key="9">
    <source>
        <dbReference type="EMBL" id="AEE62296.1"/>
    </source>
</evidence>
<dbReference type="Pfam" id="PF00248">
    <property type="entry name" value="Aldo_ket_red"/>
    <property type="match status" value="1"/>
</dbReference>
<reference evidence="12 13" key="2">
    <citation type="journal article" date="2013" name="Genome Biol.">
        <title>Draft genome of the mountain pine beetle, Dendroctonus ponderosae Hopkins, a major forest pest.</title>
        <authorList>
            <person name="Keeling C.I."/>
            <person name="Yuen M.M."/>
            <person name="Liao N.Y."/>
            <person name="Docking T.R."/>
            <person name="Chan S.K."/>
            <person name="Taylor G.A."/>
            <person name="Palmquist D.L."/>
            <person name="Jackman S.D."/>
            <person name="Nguyen A."/>
            <person name="Li M."/>
            <person name="Henderson H."/>
            <person name="Janes J.K."/>
            <person name="Zhao Y."/>
            <person name="Pandoh P."/>
            <person name="Moore R."/>
            <person name="Sperling F.A."/>
            <person name="Huber D.P."/>
            <person name="Birol I."/>
            <person name="Jones S.J."/>
            <person name="Bohlmann J."/>
        </authorList>
    </citation>
    <scope>NUCLEOTIDE SEQUENCE</scope>
</reference>
<protein>
    <recommendedName>
        <fullName evidence="8">NADP-dependent oxidoreductase domain-containing protein</fullName>
    </recommendedName>
</protein>
<dbReference type="OrthoDB" id="416253at2759"/>
<keyword evidence="2" id="KW-0521">NADP</keyword>
<reference evidence="11" key="3">
    <citation type="submission" date="2024-08" db="UniProtKB">
        <authorList>
            <consortium name="EnsemblMetazoa"/>
        </authorList>
    </citation>
    <scope>IDENTIFICATION</scope>
</reference>
<dbReference type="STRING" id="77166.J3JVR6"/>
<dbReference type="PANTHER" id="PTHR43827">
    <property type="entry name" value="2,5-DIKETO-D-GLUCONIC ACID REDUCTASE"/>
    <property type="match status" value="1"/>
</dbReference>
<dbReference type="SUPFAM" id="SSF51430">
    <property type="entry name" value="NAD(P)-linked oxidoreductase"/>
    <property type="match status" value="1"/>
</dbReference>
<feature type="site" description="Lowers pKa of active site Tyr" evidence="6">
    <location>
        <position position="106"/>
    </location>
</feature>
<dbReference type="PIRSF" id="PIRSF000097">
    <property type="entry name" value="AKR"/>
    <property type="match status" value="1"/>
</dbReference>
<dbReference type="HOGENOM" id="CLU_023205_0_1_1"/>
<dbReference type="Proteomes" id="UP000019118">
    <property type="component" value="Unassembled WGS sequence"/>
</dbReference>
<dbReference type="EMBL" id="KB632033">
    <property type="protein sequence ID" value="ERL88201.1"/>
    <property type="molecule type" value="Genomic_DNA"/>
</dbReference>
<dbReference type="AlphaFoldDB" id="J3JVR6"/>
<dbReference type="FunFam" id="3.20.20.100:FF:000002">
    <property type="entry name" value="2,5-diketo-D-gluconic acid reductase A"/>
    <property type="match status" value="1"/>
</dbReference>
<evidence type="ECO:0000256" key="7">
    <source>
        <dbReference type="SAM" id="SignalP"/>
    </source>
</evidence>
<keyword evidence="7" id="KW-0732">Signal</keyword>
<feature type="domain" description="NADP-dependent oxidoreductase" evidence="8">
    <location>
        <begin position="44"/>
        <end position="299"/>
    </location>
</feature>